<dbReference type="EMBL" id="NQJF01000003">
    <property type="protein sequence ID" value="OYD25418.1"/>
    <property type="molecule type" value="Genomic_DNA"/>
</dbReference>
<evidence type="ECO:0000313" key="1">
    <source>
        <dbReference type="EMBL" id="OYD25418.1"/>
    </source>
</evidence>
<dbReference type="AlphaFoldDB" id="A0A235CLF0"/>
<name>A0A235CLF0_9GAMM</name>
<protein>
    <recommendedName>
        <fullName evidence="5">Restriction endonuclease type IV Mrr domain-containing protein</fullName>
    </recommendedName>
</protein>
<reference evidence="1 3" key="1">
    <citation type="submission" date="2017-08" db="EMBL/GenBank/DDBJ databases">
        <title>Draft Genome Sequence of the Marine Bacterium Oceanimonas baumannii ATCC 700832.</title>
        <authorList>
            <person name="Mcclelland W.D."/>
            <person name="Brennan M.A."/>
            <person name="Trachtenberg A.M."/>
            <person name="Maclea K.S."/>
        </authorList>
    </citation>
    <scope>NUCLEOTIDE SEQUENCE [LARGE SCALE GENOMIC DNA]</scope>
    <source>
        <strain evidence="1 3">ATCC 700832</strain>
    </source>
</reference>
<dbReference type="Proteomes" id="UP000295058">
    <property type="component" value="Unassembled WGS sequence"/>
</dbReference>
<evidence type="ECO:0008006" key="5">
    <source>
        <dbReference type="Google" id="ProtNLM"/>
    </source>
</evidence>
<dbReference type="Proteomes" id="UP000243640">
    <property type="component" value="Unassembled WGS sequence"/>
</dbReference>
<comment type="caution">
    <text evidence="1">The sequence shown here is derived from an EMBL/GenBank/DDBJ whole genome shotgun (WGS) entry which is preliminary data.</text>
</comment>
<gene>
    <name evidence="1" type="ORF">B6S09_04150</name>
    <name evidence="2" type="ORF">LY04_00927</name>
</gene>
<proteinExistence type="predicted"/>
<evidence type="ECO:0000313" key="3">
    <source>
        <dbReference type="Proteomes" id="UP000243640"/>
    </source>
</evidence>
<sequence>MRVSEYFNINRTQAYLDFVDVPLDTDLAVFLDPGAIKSLDSSWGNELSSFLQSFFETVLKLIRKGENQRAKELLSSLNEGNEFHLGYSVGKSRGHGFGDESADSVWDALTKSKAATSGLLQDLEDTALLINGIGTDMISDAVCNILRHSLIKYTQDMCRYYGIPLTPGVASGPLWNPLKEIWENDFVHLPVTDYGKVILVPKVLVRSRLSFQYDEYYRYYLLPQMQSEHLKKQTSLVETLKNGSQRVTKKSLMEKYGKDKLAVVEQTILKPHVLDEYREAKADSPSSPLSHEQFSELEHIDKPDIDDLLAQLKVLPVGREAAEEYEDIIEKILSVVLYPSLCNPKKQHKIHEGRKRIDITYTNEAKGGFFYWLAMHYPAPQIFVECKNYGKEVANPEVDQLSGRFSPSRGKVGILICRSIENKELLYKRCVDTAQDQRGFIIALDDNDLENLLHEYIESQGSQEFPILREFWRKLVN</sequence>
<accession>A0A235CLF0</accession>
<organism evidence="1 3">
    <name type="scientific">Oceanimonas baumannii</name>
    <dbReference type="NCBI Taxonomy" id="129578"/>
    <lineage>
        <taxon>Bacteria</taxon>
        <taxon>Pseudomonadati</taxon>
        <taxon>Pseudomonadota</taxon>
        <taxon>Gammaproteobacteria</taxon>
        <taxon>Aeromonadales</taxon>
        <taxon>Aeromonadaceae</taxon>
        <taxon>Oceanimonas</taxon>
    </lineage>
</organism>
<dbReference type="EMBL" id="SODO01000002">
    <property type="protein sequence ID" value="TDW61389.1"/>
    <property type="molecule type" value="Genomic_DNA"/>
</dbReference>
<evidence type="ECO:0000313" key="2">
    <source>
        <dbReference type="EMBL" id="TDW61389.1"/>
    </source>
</evidence>
<dbReference type="OrthoDB" id="6691177at2"/>
<evidence type="ECO:0000313" key="4">
    <source>
        <dbReference type="Proteomes" id="UP000295058"/>
    </source>
</evidence>
<reference evidence="2 4" key="2">
    <citation type="submission" date="2019-03" db="EMBL/GenBank/DDBJ databases">
        <title>Genomic Encyclopedia of Archaeal and Bacterial Type Strains, Phase II (KMG-II): from individual species to whole genera.</title>
        <authorList>
            <person name="Goeker M."/>
        </authorList>
    </citation>
    <scope>NUCLEOTIDE SEQUENCE [LARGE SCALE GENOMIC DNA]</scope>
    <source>
        <strain evidence="2 4">DSM 15594</strain>
    </source>
</reference>
<dbReference type="RefSeq" id="WP_094277249.1">
    <property type="nucleotide sequence ID" value="NZ_NQJF01000003.1"/>
</dbReference>
<keyword evidence="4" id="KW-1185">Reference proteome</keyword>